<keyword evidence="4 7" id="KW-1133">Transmembrane helix</keyword>
<feature type="region of interest" description="Disordered" evidence="6">
    <location>
        <begin position="1"/>
        <end position="48"/>
    </location>
</feature>
<dbReference type="PROSITE" id="PS01130">
    <property type="entry name" value="SLC26A"/>
    <property type="match status" value="1"/>
</dbReference>
<feature type="transmembrane region" description="Helical" evidence="7">
    <location>
        <begin position="249"/>
        <end position="270"/>
    </location>
</feature>
<dbReference type="InParanoid" id="A0A2V0PFG1"/>
<feature type="transmembrane region" description="Helical" evidence="7">
    <location>
        <begin position="353"/>
        <end position="373"/>
    </location>
</feature>
<feature type="transmembrane region" description="Helical" evidence="7">
    <location>
        <begin position="479"/>
        <end position="511"/>
    </location>
</feature>
<evidence type="ECO:0000256" key="2">
    <source>
        <dbReference type="ARBA" id="ARBA00022448"/>
    </source>
</evidence>
<dbReference type="CDD" id="cd07042">
    <property type="entry name" value="STAS_SulP_like_sulfate_transporter"/>
    <property type="match status" value="1"/>
</dbReference>
<dbReference type="InterPro" id="IPR018045">
    <property type="entry name" value="S04_transporter_CS"/>
</dbReference>
<protein>
    <submittedName>
        <fullName evidence="9">Sulfate transporter</fullName>
    </submittedName>
</protein>
<evidence type="ECO:0000259" key="8">
    <source>
        <dbReference type="PROSITE" id="PS50801"/>
    </source>
</evidence>
<dbReference type="InterPro" id="IPR001902">
    <property type="entry name" value="SLC26A/SulP_fam"/>
</dbReference>
<feature type="transmembrane region" description="Helical" evidence="7">
    <location>
        <begin position="145"/>
        <end position="166"/>
    </location>
</feature>
<dbReference type="SUPFAM" id="SSF52091">
    <property type="entry name" value="SpoIIaa-like"/>
    <property type="match status" value="1"/>
</dbReference>
<name>A0A2V0PFG1_9CHLO</name>
<evidence type="ECO:0000256" key="3">
    <source>
        <dbReference type="ARBA" id="ARBA00022692"/>
    </source>
</evidence>
<dbReference type="GO" id="GO:0008271">
    <property type="term" value="F:secondary active sulfate transmembrane transporter activity"/>
    <property type="evidence" value="ECO:0007669"/>
    <property type="project" value="InterPro"/>
</dbReference>
<keyword evidence="3 7" id="KW-0812">Transmembrane</keyword>
<dbReference type="PROSITE" id="PS50801">
    <property type="entry name" value="STAS"/>
    <property type="match status" value="1"/>
</dbReference>
<evidence type="ECO:0000256" key="4">
    <source>
        <dbReference type="ARBA" id="ARBA00022989"/>
    </source>
</evidence>
<feature type="transmembrane region" description="Helical" evidence="7">
    <location>
        <begin position="385"/>
        <end position="402"/>
    </location>
</feature>
<feature type="transmembrane region" description="Helical" evidence="7">
    <location>
        <begin position="173"/>
        <end position="192"/>
    </location>
</feature>
<dbReference type="InterPro" id="IPR011547">
    <property type="entry name" value="SLC26A/SulP_dom"/>
</dbReference>
<evidence type="ECO:0000256" key="7">
    <source>
        <dbReference type="SAM" id="Phobius"/>
    </source>
</evidence>
<proteinExistence type="predicted"/>
<dbReference type="FunCoup" id="A0A2V0PFG1">
    <property type="interactions" value="799"/>
</dbReference>
<evidence type="ECO:0000313" key="10">
    <source>
        <dbReference type="Proteomes" id="UP000247498"/>
    </source>
</evidence>
<keyword evidence="5 7" id="KW-0472">Membrane</keyword>
<dbReference type="GO" id="GO:0016020">
    <property type="term" value="C:membrane"/>
    <property type="evidence" value="ECO:0007669"/>
    <property type="project" value="UniProtKB-SubCell"/>
</dbReference>
<dbReference type="Pfam" id="PF00916">
    <property type="entry name" value="Sulfate_transp"/>
    <property type="match status" value="1"/>
</dbReference>
<comment type="caution">
    <text evidence="9">The sequence shown here is derived from an EMBL/GenBank/DDBJ whole genome shotgun (WGS) entry which is preliminary data.</text>
</comment>
<sequence>MGDMPRLPYFSASPPGSDGGNSGIPTGSPRIGRPGGVSTPRSRANAAGKGGAEYWRLAFPKNDATPMPSYVEEIQDVRQMVTRQFKANQAAASKRTLFDWLAVVLPCLTWLKTYDLKKNLMWDLLAGITVGFMVVPQGMSYATLAGVPAVYGLYGAFLPVLIYSIFGSSRQLGVGPVAVTSLLIGSGIQAMVPGSEGIDNPSDPTKAQVPIQALYNNKVIQLAFLVACLYTGVGVLRFGFLIHFLSHSVITGFTSGAAIIIALSQVKYILGYSVPRADTLHESLHILIKDIHKFKWQEFTMGMCMIVWLVALRMLSKRNKKLSFIVGKIPAGLPPVTIKQWAPIPDISRMMGLAIVVMVVDLLESTSIARALARKNGYQLAYNQEIVGLGLANLAGAMFSAYTTTGSFSRSAVNNASGAKTQLAGFVTSIVVMLVLLFLTPVFAKLPYNTIAAIIIVGVTQLVEFRMAVYLFKTHLRDFVVWFTAFICTLFLGAELGLGISIGLALLIVILESAFPHTAVLGQIERTTVYRNIDQYPSADLTPGVLVVRLDAPVYFANCQWMRHKLEEYEEEAKAYAAANGGGKVEFVVLELSPVSHMDAMGAALLEELRITYKSRGIQLVLSNPGPRVLRILDRSGFTERLGREWLFVRVHDAVTYCRGQTTAALGGGGGAAPLDDSEGPRDGAGGSTKRTGHFGSRTSLVPEGSLTSA</sequence>
<dbReference type="EMBL" id="BDRX01000129">
    <property type="protein sequence ID" value="GBF98588.1"/>
    <property type="molecule type" value="Genomic_DNA"/>
</dbReference>
<comment type="subcellular location">
    <subcellularLocation>
        <location evidence="1">Membrane</location>
        <topology evidence="1">Multi-pass membrane protein</topology>
    </subcellularLocation>
</comment>
<dbReference type="Pfam" id="PF01740">
    <property type="entry name" value="STAS"/>
    <property type="match status" value="1"/>
</dbReference>
<organism evidence="9 10">
    <name type="scientific">Raphidocelis subcapitata</name>
    <dbReference type="NCBI Taxonomy" id="307507"/>
    <lineage>
        <taxon>Eukaryota</taxon>
        <taxon>Viridiplantae</taxon>
        <taxon>Chlorophyta</taxon>
        <taxon>core chlorophytes</taxon>
        <taxon>Chlorophyceae</taxon>
        <taxon>CS clade</taxon>
        <taxon>Sphaeropleales</taxon>
        <taxon>Selenastraceae</taxon>
        <taxon>Raphidocelis</taxon>
    </lineage>
</organism>
<evidence type="ECO:0000256" key="6">
    <source>
        <dbReference type="SAM" id="MobiDB-lite"/>
    </source>
</evidence>
<feature type="transmembrane region" description="Helical" evidence="7">
    <location>
        <begin position="450"/>
        <end position="472"/>
    </location>
</feature>
<evidence type="ECO:0000256" key="5">
    <source>
        <dbReference type="ARBA" id="ARBA00023136"/>
    </source>
</evidence>
<feature type="transmembrane region" description="Helical" evidence="7">
    <location>
        <begin position="219"/>
        <end position="242"/>
    </location>
</feature>
<reference evidence="9 10" key="1">
    <citation type="journal article" date="2018" name="Sci. Rep.">
        <title>Raphidocelis subcapitata (=Pseudokirchneriella subcapitata) provides an insight into genome evolution and environmental adaptations in the Sphaeropleales.</title>
        <authorList>
            <person name="Suzuki S."/>
            <person name="Yamaguchi H."/>
            <person name="Nakajima N."/>
            <person name="Kawachi M."/>
        </authorList>
    </citation>
    <scope>NUCLEOTIDE SEQUENCE [LARGE SCALE GENOMIC DNA]</scope>
    <source>
        <strain evidence="9 10">NIES-35</strain>
    </source>
</reference>
<evidence type="ECO:0000256" key="1">
    <source>
        <dbReference type="ARBA" id="ARBA00004141"/>
    </source>
</evidence>
<feature type="transmembrane region" description="Helical" evidence="7">
    <location>
        <begin position="299"/>
        <end position="315"/>
    </location>
</feature>
<dbReference type="InterPro" id="IPR036513">
    <property type="entry name" value="STAS_dom_sf"/>
</dbReference>
<dbReference type="OrthoDB" id="540766at2759"/>
<accession>A0A2V0PFG1</accession>
<evidence type="ECO:0000313" key="9">
    <source>
        <dbReference type="EMBL" id="GBF98588.1"/>
    </source>
</evidence>
<dbReference type="PANTHER" id="PTHR11814">
    <property type="entry name" value="SULFATE TRANSPORTER"/>
    <property type="match status" value="1"/>
</dbReference>
<dbReference type="FunFam" id="3.30.750.24:FF:000002">
    <property type="entry name" value="Sulfate transporter 31"/>
    <property type="match status" value="1"/>
</dbReference>
<dbReference type="Proteomes" id="UP000247498">
    <property type="component" value="Unassembled WGS sequence"/>
</dbReference>
<feature type="domain" description="STAS" evidence="8">
    <location>
        <begin position="535"/>
        <end position="658"/>
    </location>
</feature>
<gene>
    <name evidence="9" type="ORF">Rsub_11313</name>
</gene>
<dbReference type="STRING" id="307507.A0A2V0PFG1"/>
<dbReference type="AlphaFoldDB" id="A0A2V0PFG1"/>
<dbReference type="InterPro" id="IPR002645">
    <property type="entry name" value="STAS_dom"/>
</dbReference>
<feature type="transmembrane region" description="Helical" evidence="7">
    <location>
        <begin position="423"/>
        <end position="444"/>
    </location>
</feature>
<dbReference type="Gene3D" id="3.30.750.24">
    <property type="entry name" value="STAS domain"/>
    <property type="match status" value="1"/>
</dbReference>
<feature type="region of interest" description="Disordered" evidence="6">
    <location>
        <begin position="666"/>
        <end position="710"/>
    </location>
</feature>
<feature type="transmembrane region" description="Helical" evidence="7">
    <location>
        <begin position="120"/>
        <end position="139"/>
    </location>
</feature>
<keyword evidence="2" id="KW-0813">Transport</keyword>
<keyword evidence="10" id="KW-1185">Reference proteome</keyword>